<evidence type="ECO:0000256" key="2">
    <source>
        <dbReference type="ARBA" id="ARBA00022448"/>
    </source>
</evidence>
<feature type="region of interest" description="Disordered" evidence="6">
    <location>
        <begin position="1"/>
        <end position="26"/>
    </location>
</feature>
<dbReference type="PANTHER" id="PTHR11706:SF33">
    <property type="entry name" value="NATURAL RESISTANCE-ASSOCIATED MACROPHAGE PROTEIN 2"/>
    <property type="match status" value="1"/>
</dbReference>
<keyword evidence="4 7" id="KW-1133">Transmembrane helix</keyword>
<dbReference type="Pfam" id="PF01566">
    <property type="entry name" value="Nramp"/>
    <property type="match status" value="1"/>
</dbReference>
<dbReference type="NCBIfam" id="NF037982">
    <property type="entry name" value="Nramp_1"/>
    <property type="match status" value="1"/>
</dbReference>
<evidence type="ECO:0000256" key="1">
    <source>
        <dbReference type="ARBA" id="ARBA00004141"/>
    </source>
</evidence>
<dbReference type="InterPro" id="IPR001046">
    <property type="entry name" value="NRAMP_fam"/>
</dbReference>
<evidence type="ECO:0000313" key="9">
    <source>
        <dbReference type="Proteomes" id="UP000605992"/>
    </source>
</evidence>
<dbReference type="Proteomes" id="UP000605992">
    <property type="component" value="Unassembled WGS sequence"/>
</dbReference>
<feature type="transmembrane region" description="Helical" evidence="7">
    <location>
        <begin position="60"/>
        <end position="79"/>
    </location>
</feature>
<feature type="transmembrane region" description="Helical" evidence="7">
    <location>
        <begin position="255"/>
        <end position="283"/>
    </location>
</feature>
<keyword evidence="9" id="KW-1185">Reference proteome</keyword>
<proteinExistence type="predicted"/>
<evidence type="ECO:0000256" key="6">
    <source>
        <dbReference type="SAM" id="MobiDB-lite"/>
    </source>
</evidence>
<dbReference type="PRINTS" id="PR00447">
    <property type="entry name" value="NATRESASSCMP"/>
</dbReference>
<evidence type="ECO:0000256" key="7">
    <source>
        <dbReference type="SAM" id="Phobius"/>
    </source>
</evidence>
<evidence type="ECO:0000256" key="3">
    <source>
        <dbReference type="ARBA" id="ARBA00022692"/>
    </source>
</evidence>
<dbReference type="GO" id="GO:0005886">
    <property type="term" value="C:plasma membrane"/>
    <property type="evidence" value="ECO:0007669"/>
    <property type="project" value="TreeGrafter"/>
</dbReference>
<keyword evidence="2" id="KW-0813">Transport</keyword>
<dbReference type="GO" id="GO:0005384">
    <property type="term" value="F:manganese ion transmembrane transporter activity"/>
    <property type="evidence" value="ECO:0007669"/>
    <property type="project" value="TreeGrafter"/>
</dbReference>
<organism evidence="8 9">
    <name type="scientific">Planotetraspora thailandica</name>
    <dbReference type="NCBI Taxonomy" id="487172"/>
    <lineage>
        <taxon>Bacteria</taxon>
        <taxon>Bacillati</taxon>
        <taxon>Actinomycetota</taxon>
        <taxon>Actinomycetes</taxon>
        <taxon>Streptosporangiales</taxon>
        <taxon>Streptosporangiaceae</taxon>
        <taxon>Planotetraspora</taxon>
    </lineage>
</organism>
<feature type="transmembrane region" description="Helical" evidence="7">
    <location>
        <begin position="211"/>
        <end position="234"/>
    </location>
</feature>
<dbReference type="GO" id="GO:0015086">
    <property type="term" value="F:cadmium ion transmembrane transporter activity"/>
    <property type="evidence" value="ECO:0007669"/>
    <property type="project" value="TreeGrafter"/>
</dbReference>
<feature type="compositionally biased region" description="Polar residues" evidence="6">
    <location>
        <begin position="1"/>
        <end position="10"/>
    </location>
</feature>
<name>A0A8J4DDI3_9ACTN</name>
<dbReference type="GO" id="GO:0034755">
    <property type="term" value="P:iron ion transmembrane transport"/>
    <property type="evidence" value="ECO:0007669"/>
    <property type="project" value="TreeGrafter"/>
</dbReference>
<dbReference type="PANTHER" id="PTHR11706">
    <property type="entry name" value="SOLUTE CARRIER PROTEIN FAMILY 11 MEMBER"/>
    <property type="match status" value="1"/>
</dbReference>
<feature type="transmembrane region" description="Helical" evidence="7">
    <location>
        <begin position="137"/>
        <end position="157"/>
    </location>
</feature>
<feature type="transmembrane region" description="Helical" evidence="7">
    <location>
        <begin position="409"/>
        <end position="429"/>
    </location>
</feature>
<keyword evidence="3 7" id="KW-0812">Transmembrane</keyword>
<protein>
    <submittedName>
        <fullName evidence="8">Divalent metal cation transporter MntH</fullName>
    </submittedName>
</protein>
<evidence type="ECO:0000256" key="5">
    <source>
        <dbReference type="ARBA" id="ARBA00023136"/>
    </source>
</evidence>
<dbReference type="NCBIfam" id="TIGR01197">
    <property type="entry name" value="nramp"/>
    <property type="match status" value="1"/>
</dbReference>
<feature type="transmembrane region" description="Helical" evidence="7">
    <location>
        <begin position="369"/>
        <end position="389"/>
    </location>
</feature>
<keyword evidence="5 7" id="KW-0472">Membrane</keyword>
<sequence length="430" mass="44009">MIVRSKTTATGELMGKGTPADRASESHGSRMAPILGPAFVAAIAYVDPGNVATNLTAGATYGYLLVWVVVVASLVAILVQFQAAKLGMATGKSLPQLCRERLPRWGTRMLWVQAEVVVLATDLAEFVGAAIGMRLLFGMPVAISAALTAVISLLMLELRRQGRTRRFELMSAAALLLVGAGMLYDIVVVGHQSAAGLAGGLLPGLDGAGSLVLAMGIVGATVMPHAVYLHSALVQGRGMSTDAVRRSPGLVRRALRLDCVLALGVATVINVSMIAFGAGFGAATGGAWTGDLVAAHGELAGRIGGLAALAFAVALLSSGVSSAGVGTLAGDVVMQGFLGWRISPYLRRVLTMAPAVLALTLGVPLTGLLVASQVVISLGVPVALFLLVWFCRDRSLMGPLVNAPLTTRVAGVAGAVVATLGVSLPFTLLF</sequence>
<evidence type="ECO:0000256" key="4">
    <source>
        <dbReference type="ARBA" id="ARBA00022989"/>
    </source>
</evidence>
<evidence type="ECO:0000313" key="8">
    <source>
        <dbReference type="EMBL" id="GII58411.1"/>
    </source>
</evidence>
<reference evidence="8" key="1">
    <citation type="submission" date="2021-01" db="EMBL/GenBank/DDBJ databases">
        <title>Whole genome shotgun sequence of Planotetraspora thailandica NBRC 104271.</title>
        <authorList>
            <person name="Komaki H."/>
            <person name="Tamura T."/>
        </authorList>
    </citation>
    <scope>NUCLEOTIDE SEQUENCE</scope>
    <source>
        <strain evidence="8">NBRC 104271</strain>
    </source>
</reference>
<accession>A0A8J4DDI3</accession>
<comment type="subcellular location">
    <subcellularLocation>
        <location evidence="1">Membrane</location>
        <topology evidence="1">Multi-pass membrane protein</topology>
    </subcellularLocation>
</comment>
<comment type="caution">
    <text evidence="8">The sequence shown here is derived from an EMBL/GenBank/DDBJ whole genome shotgun (WGS) entry which is preliminary data.</text>
</comment>
<gene>
    <name evidence="8" type="primary">mntH</name>
    <name evidence="8" type="ORF">Pth03_68000</name>
</gene>
<feature type="transmembrane region" description="Helical" evidence="7">
    <location>
        <begin position="169"/>
        <end position="191"/>
    </location>
</feature>
<feature type="transmembrane region" description="Helical" evidence="7">
    <location>
        <begin position="345"/>
        <end position="363"/>
    </location>
</feature>
<dbReference type="AlphaFoldDB" id="A0A8J4DDI3"/>
<dbReference type="EMBL" id="BOOR01000064">
    <property type="protein sequence ID" value="GII58411.1"/>
    <property type="molecule type" value="Genomic_DNA"/>
</dbReference>
<feature type="transmembrane region" description="Helical" evidence="7">
    <location>
        <begin position="303"/>
        <end position="333"/>
    </location>
</feature>